<proteinExistence type="predicted"/>
<comment type="caution">
    <text evidence="1">The sequence shown here is derived from an EMBL/GenBank/DDBJ whole genome shotgun (WGS) entry which is preliminary data.</text>
</comment>
<keyword evidence="2" id="KW-1185">Reference proteome</keyword>
<sequence>MDALAGVMRALEEEFAEKEWLSHGQSWWSYERKVKFTEKFYNALHDAGTLSILTCKSFYRKHSRAELEEVE</sequence>
<organism evidence="1 2">
    <name type="scientific">Clonostachys rhizophaga</name>
    <dbReference type="NCBI Taxonomy" id="160324"/>
    <lineage>
        <taxon>Eukaryota</taxon>
        <taxon>Fungi</taxon>
        <taxon>Dikarya</taxon>
        <taxon>Ascomycota</taxon>
        <taxon>Pezizomycotina</taxon>
        <taxon>Sordariomycetes</taxon>
        <taxon>Hypocreomycetidae</taxon>
        <taxon>Hypocreales</taxon>
        <taxon>Bionectriaceae</taxon>
        <taxon>Clonostachys</taxon>
    </lineage>
</organism>
<dbReference type="EMBL" id="CABFNQ020000606">
    <property type="protein sequence ID" value="CAH0020033.1"/>
    <property type="molecule type" value="Genomic_DNA"/>
</dbReference>
<gene>
    <name evidence="1" type="ORF">CRHIZ90672A_00018757</name>
</gene>
<dbReference type="OrthoDB" id="3067952at2759"/>
<accession>A0A9N9YG83</accession>
<reference evidence="1" key="1">
    <citation type="submission" date="2021-10" db="EMBL/GenBank/DDBJ databases">
        <authorList>
            <person name="Piombo E."/>
        </authorList>
    </citation>
    <scope>NUCLEOTIDE SEQUENCE</scope>
</reference>
<dbReference type="AlphaFoldDB" id="A0A9N9YG83"/>
<evidence type="ECO:0000313" key="2">
    <source>
        <dbReference type="Proteomes" id="UP000696573"/>
    </source>
</evidence>
<dbReference type="Proteomes" id="UP000696573">
    <property type="component" value="Unassembled WGS sequence"/>
</dbReference>
<name>A0A9N9YG83_9HYPO</name>
<protein>
    <submittedName>
        <fullName evidence="1">Uncharacterized protein</fullName>
    </submittedName>
</protein>
<evidence type="ECO:0000313" key="1">
    <source>
        <dbReference type="EMBL" id="CAH0020033.1"/>
    </source>
</evidence>